<protein>
    <submittedName>
        <fullName evidence="2">Uncharacterized protein</fullName>
    </submittedName>
</protein>
<gene>
    <name evidence="2" type="ORF">IEO21_05348</name>
</gene>
<accession>A0A8H7P2J7</accession>
<feature type="region of interest" description="Disordered" evidence="1">
    <location>
        <begin position="78"/>
        <end position="113"/>
    </location>
</feature>
<evidence type="ECO:0000313" key="3">
    <source>
        <dbReference type="Proteomes" id="UP000639403"/>
    </source>
</evidence>
<dbReference type="Proteomes" id="UP000639403">
    <property type="component" value="Unassembled WGS sequence"/>
</dbReference>
<evidence type="ECO:0000313" key="2">
    <source>
        <dbReference type="EMBL" id="KAF9813977.1"/>
    </source>
</evidence>
<name>A0A8H7P2J7_9APHY</name>
<evidence type="ECO:0000256" key="1">
    <source>
        <dbReference type="SAM" id="MobiDB-lite"/>
    </source>
</evidence>
<sequence length="113" mass="12983">MQRSAFSDRGSRPLHLFGRPQCPTWRLPTRYRSGTRYVHASSPFHRVTRRVHGCSRRVLHCHTRPVCTSAISATRSFPRRTRWSTPRASIDRGTPSKVGAPHQLRSWPIGSPR</sequence>
<reference evidence="2" key="2">
    <citation type="journal article" name="Front. Microbiol.">
        <title>Degradative Capacity of Two Strains of Rhodonia placenta: From Phenotype to Genotype.</title>
        <authorList>
            <person name="Kolle M."/>
            <person name="Horta M.A.C."/>
            <person name="Nowrousian M."/>
            <person name="Ohm R.A."/>
            <person name="Benz J.P."/>
            <person name="Pilgard A."/>
        </authorList>
    </citation>
    <scope>NUCLEOTIDE SEQUENCE</scope>
    <source>
        <strain evidence="2">FPRL280</strain>
    </source>
</reference>
<reference evidence="2" key="1">
    <citation type="submission" date="2020-11" db="EMBL/GenBank/DDBJ databases">
        <authorList>
            <person name="Koelle M."/>
            <person name="Horta M.A.C."/>
            <person name="Nowrousian M."/>
            <person name="Ohm R.A."/>
            <person name="Benz P."/>
            <person name="Pilgard A."/>
        </authorList>
    </citation>
    <scope>NUCLEOTIDE SEQUENCE</scope>
    <source>
        <strain evidence="2">FPRL280</strain>
    </source>
</reference>
<dbReference type="EMBL" id="JADOXO010000096">
    <property type="protein sequence ID" value="KAF9813977.1"/>
    <property type="molecule type" value="Genomic_DNA"/>
</dbReference>
<comment type="caution">
    <text evidence="2">The sequence shown here is derived from an EMBL/GenBank/DDBJ whole genome shotgun (WGS) entry which is preliminary data.</text>
</comment>
<dbReference type="AlphaFoldDB" id="A0A8H7P2J7"/>
<proteinExistence type="predicted"/>
<organism evidence="2 3">
    <name type="scientific">Rhodonia placenta</name>
    <dbReference type="NCBI Taxonomy" id="104341"/>
    <lineage>
        <taxon>Eukaryota</taxon>
        <taxon>Fungi</taxon>
        <taxon>Dikarya</taxon>
        <taxon>Basidiomycota</taxon>
        <taxon>Agaricomycotina</taxon>
        <taxon>Agaricomycetes</taxon>
        <taxon>Polyporales</taxon>
        <taxon>Adustoporiaceae</taxon>
        <taxon>Rhodonia</taxon>
    </lineage>
</organism>